<dbReference type="Gene3D" id="1.10.10.160">
    <property type="match status" value="1"/>
</dbReference>
<evidence type="ECO:0000256" key="1">
    <source>
        <dbReference type="ARBA" id="ARBA00022722"/>
    </source>
</evidence>
<keyword evidence="7" id="KW-0067">ATP-binding</keyword>
<dbReference type="GO" id="GO:0005829">
    <property type="term" value="C:cytosol"/>
    <property type="evidence" value="ECO:0007669"/>
    <property type="project" value="TreeGrafter"/>
</dbReference>
<dbReference type="Gene3D" id="3.40.50.300">
    <property type="entry name" value="P-loop containing nucleotide triphosphate hydrolases"/>
    <property type="match status" value="2"/>
</dbReference>
<evidence type="ECO:0000313" key="12">
    <source>
        <dbReference type="Proteomes" id="UP000259221"/>
    </source>
</evidence>
<feature type="domain" description="UvrD-like helicase ATP-binding" evidence="9">
    <location>
        <begin position="17"/>
        <end position="353"/>
    </location>
</feature>
<protein>
    <submittedName>
        <fullName evidence="11">Helicase</fullName>
    </submittedName>
</protein>
<comment type="caution">
    <text evidence="11">The sequence shown here is derived from an EMBL/GenBank/DDBJ whole genome shotgun (WGS) entry which is preliminary data.</text>
</comment>
<dbReference type="Pfam" id="PF00580">
    <property type="entry name" value="UvrD-helicase"/>
    <property type="match status" value="1"/>
</dbReference>
<dbReference type="GO" id="GO:0004527">
    <property type="term" value="F:exonuclease activity"/>
    <property type="evidence" value="ECO:0007669"/>
    <property type="project" value="UniProtKB-KW"/>
</dbReference>
<dbReference type="OrthoDB" id="5240387at2"/>
<keyword evidence="4" id="KW-0378">Hydrolase</keyword>
<keyword evidence="2" id="KW-0547">Nucleotide-binding</keyword>
<evidence type="ECO:0000313" key="11">
    <source>
        <dbReference type="EMBL" id="RFD80385.1"/>
    </source>
</evidence>
<dbReference type="SUPFAM" id="SSF52540">
    <property type="entry name" value="P-loop containing nucleoside triphosphate hydrolases"/>
    <property type="match status" value="1"/>
</dbReference>
<feature type="domain" description="PD-(D/E)XK endonuclease-like" evidence="10">
    <location>
        <begin position="1161"/>
        <end position="1466"/>
    </location>
</feature>
<accession>A0A3E1J201</accession>
<dbReference type="Pfam" id="PF12705">
    <property type="entry name" value="PDDEXK_1"/>
    <property type="match status" value="1"/>
</dbReference>
<evidence type="ECO:0000256" key="5">
    <source>
        <dbReference type="ARBA" id="ARBA00022806"/>
    </source>
</evidence>
<dbReference type="GO" id="GO:0000725">
    <property type="term" value="P:recombinational repair"/>
    <property type="evidence" value="ECO:0007669"/>
    <property type="project" value="TreeGrafter"/>
</dbReference>
<dbReference type="InterPro" id="IPR000212">
    <property type="entry name" value="DNA_helicase_UvrD/REP"/>
</dbReference>
<evidence type="ECO:0000256" key="3">
    <source>
        <dbReference type="ARBA" id="ARBA00022763"/>
    </source>
</evidence>
<dbReference type="EMBL" id="LRTV01000001">
    <property type="protein sequence ID" value="RFD80385.1"/>
    <property type="molecule type" value="Genomic_DNA"/>
</dbReference>
<dbReference type="InterPro" id="IPR014016">
    <property type="entry name" value="UvrD-like_ATP-bd"/>
</dbReference>
<evidence type="ECO:0000259" key="10">
    <source>
        <dbReference type="Pfam" id="PF12705"/>
    </source>
</evidence>
<keyword evidence="3" id="KW-0227">DNA damage</keyword>
<organism evidence="11 12">
    <name type="scientific">Gardnerella vaginalis</name>
    <dbReference type="NCBI Taxonomy" id="2702"/>
    <lineage>
        <taxon>Bacteria</taxon>
        <taxon>Bacillati</taxon>
        <taxon>Actinomycetota</taxon>
        <taxon>Actinomycetes</taxon>
        <taxon>Bifidobacteriales</taxon>
        <taxon>Bifidobacteriaceae</taxon>
        <taxon>Gardnerella</taxon>
    </lineage>
</organism>
<evidence type="ECO:0000256" key="6">
    <source>
        <dbReference type="ARBA" id="ARBA00022839"/>
    </source>
</evidence>
<dbReference type="PANTHER" id="PTHR11070">
    <property type="entry name" value="UVRD / RECB / PCRA DNA HELICASE FAMILY MEMBER"/>
    <property type="match status" value="1"/>
</dbReference>
<sequence>MCENTALQALFDGTLRNAQGQETRAMLVYGAPNTGKTSFAVRAAVAGCRRWPQRVTAMVVQNRTLAASIDASIIRELGVSRQSRPVGTLASLAFRIISAYCKSQHKPAPKLLNGAEQDALLRKVVRSHVQHVERGDNGDCAVCALLQEYFGTPSWVGTLTCGGEDGANVSATSVTSAASAASATSVSSTYATVNSQLEISNAFMHQLRDMIARLDELGVGDAASEQAVFAALDSVESTISSSTMPQVRVLLDRRRTQWRLAFALRTQYREALASAYVGSFRLDTSQLLVEGVKAAKYLQQSAELPVLLVVDDFQDITLAGLSFVETLVSLGTRVVLLANPDESVQAFRGAYPDYSVTVAVEGPLRAAEYTLSQLDKSGQLNTTNQLNQTNQLNTTSQLLPTQQSSPQPSSQLSAPTMRDILSARVSLSLTSQHSTDVALPNRPWKTPIFAGTLPVVSLKHLNNSAQSSNTLDDDGTVCTALYRSQREELDAVLWHIKREHMVNRRRWSDMALIAHDNATVRLFGEQLRQDGVPVRYSLVTRPLKDEPFVQGLFALMELAYAVQRGMSGIVSRLSVGNNAGDLLRSESSVTSATSATSANLSSLALWVRSRVNLIMESPLASVHCADMGLLNSAGAEIPAKLGTVEALLRSLASLAAVIESDALAQSSPLLSLMQLWDDVRAKLLVAARERSATSQVLVDNRLVEDSNIGNAGNISNAGDNSGDLHTLSLDACYMLCFVQAIRYADGDGASDGEHSTLPQVTVLSLLKTMAPHNPHVQAFAKVWDWVQQLASGMRKNSDLLRAKYALGEAWKICNVDKRWQRTALQHNREGYCANDRLDAAMRLFDYVSAYDSADSADFADYVSSDSVSSDSEYSADSSPSHARSSSDIADFIAQVRGMEIEADSLAHVAPHPDAVTLTTPAGAVGKHWPLVWMPTVQQRVWPNLASRSTMFGAESLANVILASRQRSINATDLAANDKASVFAGEQRSFLLAVTRATECLHLSAQYSDSAVPSDFLYYYLPERYYNNEDSRTPFTEFTLPFAGLDMDVRGLVCAARSKIARAEIARNRVETVGCESVRSCADAPSCEAVVDAAQALQLLSDNGVECANPKQWDFMNDITEDAEKFTNRTEKSEKVTKKSEKVTKYTKNIETEESTSHPVVSLSPSAVDSLWACPVCGLLSRQLAGPQKGSVATYVGTLIHETARWASENQHYDLPETKVEETCAEASVTSESSYSPYVSKVRRINAIAQNMADYYASIAPELADIRDTRERYSALARQTNIMRALTTIAQYLVTAYDQSTYQLDAQKSDSGMLQTLSASKKTISNSIGTLQKAYCELPTSAHFGFDDITAVLNNTLQAANLPTMQLSDVIALMGALVGGWPDGVCDNLQVHIHGRIDRMETRTHADGSTSMRVLDYKTGKALSASGVFNDLQLVCYQLALVFADEKPLISNPHAPTIARSMLFHVVYNDTPAQDHNVAENVYQPPLFVGNMLNNNPPESRVGFKTMSRLFDNPQREKLLSERPEGVSEQAWQSFRCLSETAQWSLNMIARVCYAAAVVRSQRIVAHPTSQHVQYCRSQQVCPACAGRLDTVYEVRQS</sequence>
<dbReference type="RefSeq" id="WP_116711980.1">
    <property type="nucleotide sequence ID" value="NZ_LRTV01000001.1"/>
</dbReference>
<dbReference type="InterPro" id="IPR013986">
    <property type="entry name" value="DExx_box_DNA_helicase_dom_sf"/>
</dbReference>
<evidence type="ECO:0000256" key="4">
    <source>
        <dbReference type="ARBA" id="ARBA00022801"/>
    </source>
</evidence>
<reference evidence="11 12" key="1">
    <citation type="submission" date="2016-02" db="EMBL/GenBank/DDBJ databases">
        <authorList>
            <person name="Alioto T."/>
            <person name="Alioto T."/>
        </authorList>
    </citation>
    <scope>NUCLEOTIDE SEQUENCE [LARGE SCALE GENOMIC DNA]</scope>
    <source>
        <strain evidence="11 12">NR010</strain>
    </source>
</reference>
<keyword evidence="1" id="KW-0540">Nuclease</keyword>
<proteinExistence type="predicted"/>
<dbReference type="GO" id="GO:0033202">
    <property type="term" value="C:DNA helicase complex"/>
    <property type="evidence" value="ECO:0007669"/>
    <property type="project" value="TreeGrafter"/>
</dbReference>
<dbReference type="GO" id="GO:0003677">
    <property type="term" value="F:DNA binding"/>
    <property type="evidence" value="ECO:0007669"/>
    <property type="project" value="InterPro"/>
</dbReference>
<keyword evidence="5 11" id="KW-0347">Helicase</keyword>
<evidence type="ECO:0000256" key="2">
    <source>
        <dbReference type="ARBA" id="ARBA00022741"/>
    </source>
</evidence>
<dbReference type="GO" id="GO:0043138">
    <property type="term" value="F:3'-5' DNA helicase activity"/>
    <property type="evidence" value="ECO:0007669"/>
    <property type="project" value="TreeGrafter"/>
</dbReference>
<keyword evidence="6" id="KW-0269">Exonuclease</keyword>
<dbReference type="GO" id="GO:0005524">
    <property type="term" value="F:ATP binding"/>
    <property type="evidence" value="ECO:0007669"/>
    <property type="project" value="UniProtKB-KW"/>
</dbReference>
<evidence type="ECO:0000256" key="7">
    <source>
        <dbReference type="ARBA" id="ARBA00022840"/>
    </source>
</evidence>
<evidence type="ECO:0000256" key="8">
    <source>
        <dbReference type="ARBA" id="ARBA00023204"/>
    </source>
</evidence>
<gene>
    <name evidence="11" type="ORF">AXE77_02580</name>
</gene>
<evidence type="ECO:0000259" key="9">
    <source>
        <dbReference type="Pfam" id="PF00580"/>
    </source>
</evidence>
<keyword evidence="8" id="KW-0234">DNA repair</keyword>
<name>A0A3E1J201_GARVA</name>
<dbReference type="InterPro" id="IPR038726">
    <property type="entry name" value="PDDEXK_AddAB-type"/>
</dbReference>
<dbReference type="Proteomes" id="UP000259221">
    <property type="component" value="Unassembled WGS sequence"/>
</dbReference>
<dbReference type="InterPro" id="IPR027417">
    <property type="entry name" value="P-loop_NTPase"/>
</dbReference>
<dbReference type="PANTHER" id="PTHR11070:SF59">
    <property type="entry name" value="DNA 3'-5' HELICASE"/>
    <property type="match status" value="1"/>
</dbReference>